<keyword evidence="2" id="KW-1185">Reference proteome</keyword>
<comment type="caution">
    <text evidence="1">The sequence shown here is derived from an EMBL/GenBank/DDBJ whole genome shotgun (WGS) entry which is preliminary data.</text>
</comment>
<sequence>MSTAAEFSRLYAPDGLPPGGATVTLEANAEERRALAKRFDLVRLDLLAGEVSIERAGEDLLHVSGRLRARLAQRCVVTLDPVEATVEAEFDRLFSRAAPLEAEEEIEIDPEAELPEPLPEGGLDLGEILAEELSLALDPYPRSPDADAKLAELGIAGDDAAEANPFAALASLRKH</sequence>
<gene>
    <name evidence="1" type="ORF">U1T56_16400</name>
</gene>
<accession>A0ABU8XWD2</accession>
<reference evidence="1 2" key="1">
    <citation type="submission" date="2024-01" db="EMBL/GenBank/DDBJ databases">
        <title>Multi-omics insights into the function and evolution of sodium benzoate biodegradation pathways in Benzoatithermus flavus gen. nov., sp. nov. from hot spring.</title>
        <authorList>
            <person name="Hu C.-J."/>
            <person name="Li W.-J."/>
        </authorList>
    </citation>
    <scope>NUCLEOTIDE SEQUENCE [LARGE SCALE GENOMIC DNA]</scope>
    <source>
        <strain evidence="1 2">SYSU G07066</strain>
    </source>
</reference>
<dbReference type="InterPro" id="IPR003772">
    <property type="entry name" value="YceD"/>
</dbReference>
<evidence type="ECO:0000313" key="2">
    <source>
        <dbReference type="Proteomes" id="UP001375743"/>
    </source>
</evidence>
<dbReference type="Proteomes" id="UP001375743">
    <property type="component" value="Unassembled WGS sequence"/>
</dbReference>
<evidence type="ECO:0000313" key="1">
    <source>
        <dbReference type="EMBL" id="MEK0084735.1"/>
    </source>
</evidence>
<name>A0ABU8XWD2_9PROT</name>
<dbReference type="Pfam" id="PF02620">
    <property type="entry name" value="YceD"/>
    <property type="match status" value="1"/>
</dbReference>
<organism evidence="1 2">
    <name type="scientific">Benzoatithermus flavus</name>
    <dbReference type="NCBI Taxonomy" id="3108223"/>
    <lineage>
        <taxon>Bacteria</taxon>
        <taxon>Pseudomonadati</taxon>
        <taxon>Pseudomonadota</taxon>
        <taxon>Alphaproteobacteria</taxon>
        <taxon>Geminicoccales</taxon>
        <taxon>Geminicoccaceae</taxon>
        <taxon>Benzoatithermus</taxon>
    </lineage>
</organism>
<proteinExistence type="predicted"/>
<protein>
    <submittedName>
        <fullName evidence="1">DUF177 domain-containing protein</fullName>
    </submittedName>
</protein>
<dbReference type="EMBL" id="JBBLZC010000017">
    <property type="protein sequence ID" value="MEK0084735.1"/>
    <property type="molecule type" value="Genomic_DNA"/>
</dbReference>
<dbReference type="RefSeq" id="WP_418160580.1">
    <property type="nucleotide sequence ID" value="NZ_JBBLZC010000017.1"/>
</dbReference>